<proteinExistence type="predicted"/>
<dbReference type="Proteomes" id="UP000026961">
    <property type="component" value="Chromosome 6"/>
</dbReference>
<sequence length="125" mass="14485">MAVRPAMGAGDMEHRQSHGDGGWWWIGTKEATWLSPETPSTLTAREGKYGIFENSVVARLEKEDRGKERRSIGWGLPGCWNEKHMEKNKARWAIGRHKEKEWKSFKRCQRLVGEYAVHFTIFVGR</sequence>
<evidence type="ECO:0000313" key="2">
    <source>
        <dbReference type="Proteomes" id="UP000026961"/>
    </source>
</evidence>
<protein>
    <submittedName>
        <fullName evidence="1">Uncharacterized protein</fullName>
    </submittedName>
</protein>
<dbReference type="EnsemblPlants" id="OGLUM06G07300.1">
    <property type="protein sequence ID" value="OGLUM06G07300.1"/>
    <property type="gene ID" value="OGLUM06G07300"/>
</dbReference>
<evidence type="ECO:0000313" key="1">
    <source>
        <dbReference type="EnsemblPlants" id="OGLUM06G07300.1"/>
    </source>
</evidence>
<dbReference type="HOGENOM" id="CLU_1996168_0_0_1"/>
<name>A0A0E0A6K8_9ORYZ</name>
<accession>A0A0E0A6K8</accession>
<dbReference type="AlphaFoldDB" id="A0A0E0A6K8"/>
<reference evidence="1" key="2">
    <citation type="submission" date="2018-05" db="EMBL/GenBank/DDBJ databases">
        <title>OgluRS3 (Oryza glumaepatula Reference Sequence Version 3).</title>
        <authorList>
            <person name="Zhang J."/>
            <person name="Kudrna D."/>
            <person name="Lee S."/>
            <person name="Talag J."/>
            <person name="Welchert J."/>
            <person name="Wing R.A."/>
        </authorList>
    </citation>
    <scope>NUCLEOTIDE SEQUENCE [LARGE SCALE GENOMIC DNA]</scope>
</reference>
<dbReference type="Gramene" id="OGLUM06G07300.1">
    <property type="protein sequence ID" value="OGLUM06G07300.1"/>
    <property type="gene ID" value="OGLUM06G07300"/>
</dbReference>
<reference evidence="1" key="1">
    <citation type="submission" date="2015-04" db="UniProtKB">
        <authorList>
            <consortium name="EnsemblPlants"/>
        </authorList>
    </citation>
    <scope>IDENTIFICATION</scope>
</reference>
<organism evidence="1">
    <name type="scientific">Oryza glumipatula</name>
    <dbReference type="NCBI Taxonomy" id="40148"/>
    <lineage>
        <taxon>Eukaryota</taxon>
        <taxon>Viridiplantae</taxon>
        <taxon>Streptophyta</taxon>
        <taxon>Embryophyta</taxon>
        <taxon>Tracheophyta</taxon>
        <taxon>Spermatophyta</taxon>
        <taxon>Magnoliopsida</taxon>
        <taxon>Liliopsida</taxon>
        <taxon>Poales</taxon>
        <taxon>Poaceae</taxon>
        <taxon>BOP clade</taxon>
        <taxon>Oryzoideae</taxon>
        <taxon>Oryzeae</taxon>
        <taxon>Oryzinae</taxon>
        <taxon>Oryza</taxon>
    </lineage>
</organism>
<keyword evidence="2" id="KW-1185">Reference proteome</keyword>